<dbReference type="OrthoDB" id="5792673at2759"/>
<keyword evidence="4 12" id="KW-0489">Methyltransferase</keyword>
<evidence type="ECO:0000259" key="11">
    <source>
        <dbReference type="PROSITE" id="PS51215"/>
    </source>
</evidence>
<dbReference type="Gene3D" id="2.170.270.10">
    <property type="entry name" value="SET domain"/>
    <property type="match status" value="1"/>
</dbReference>
<dbReference type="InterPro" id="IPR046341">
    <property type="entry name" value="SET_dom_sf"/>
</dbReference>
<feature type="domain" description="SET" evidence="9">
    <location>
        <begin position="115"/>
        <end position="248"/>
    </location>
</feature>
<keyword evidence="7" id="KW-0539">Nucleus</keyword>
<accession>A0A0V1BSB0</accession>
<feature type="domain" description="Post-SET" evidence="10">
    <location>
        <begin position="255"/>
        <end position="271"/>
    </location>
</feature>
<dbReference type="InterPro" id="IPR003616">
    <property type="entry name" value="Post-SET_dom"/>
</dbReference>
<gene>
    <name evidence="12" type="primary">ash1</name>
    <name evidence="12" type="ORF">T01_12101</name>
</gene>
<evidence type="ECO:0000256" key="5">
    <source>
        <dbReference type="ARBA" id="ARBA00022679"/>
    </source>
</evidence>
<evidence type="ECO:0000256" key="4">
    <source>
        <dbReference type="ARBA" id="ARBA00022603"/>
    </source>
</evidence>
<protein>
    <submittedName>
        <fullName evidence="12">Histone-lysine N-methyltransferase ash1</fullName>
    </submittedName>
</protein>
<sequence length="283" mass="32250">MNEQKKDGPSNDKKEDGNKKVNNINSLVFPSFKLIRRNIYVDCKERIDNGFDPCRCLEETGSCITESCSCRSIFVECSKLCKCGKACENQRIRKVCYSFVQLICVPLILFQGLWKKVEKFLAGSKGIGLKARQDILKDEFIVEFVGEVITSKENCRRNKQQMRWANTHQYPMQLTSGLVIDATSFGNAARFINHSCDPNCRAEKVLIINICFVSITFILQWMVEGKHRLAIVANRDISKGEELTLDYGYAGKPFDEIPCLCNSSKCRKFLGRPLSKNRKISKT</sequence>
<name>A0A0V1BSB0_TRISP</name>
<dbReference type="GO" id="GO:0005694">
    <property type="term" value="C:chromosome"/>
    <property type="evidence" value="ECO:0007669"/>
    <property type="project" value="UniProtKB-SubCell"/>
</dbReference>
<keyword evidence="8" id="KW-1133">Transmembrane helix</keyword>
<dbReference type="PROSITE" id="PS51215">
    <property type="entry name" value="AWS"/>
    <property type="match status" value="1"/>
</dbReference>
<evidence type="ECO:0000256" key="3">
    <source>
        <dbReference type="ARBA" id="ARBA00022454"/>
    </source>
</evidence>
<dbReference type="Pfam" id="PF00856">
    <property type="entry name" value="SET"/>
    <property type="match status" value="1"/>
</dbReference>
<dbReference type="GO" id="GO:0005634">
    <property type="term" value="C:nucleus"/>
    <property type="evidence" value="ECO:0007669"/>
    <property type="project" value="UniProtKB-SubCell"/>
</dbReference>
<proteinExistence type="predicted"/>
<dbReference type="SUPFAM" id="SSF82199">
    <property type="entry name" value="SET domain"/>
    <property type="match status" value="1"/>
</dbReference>
<dbReference type="SMART" id="SM00317">
    <property type="entry name" value="SET"/>
    <property type="match status" value="1"/>
</dbReference>
<comment type="subcellular location">
    <subcellularLocation>
        <location evidence="2">Chromosome</location>
    </subcellularLocation>
    <subcellularLocation>
        <location evidence="1">Nucleus</location>
    </subcellularLocation>
</comment>
<keyword evidence="8" id="KW-0472">Membrane</keyword>
<dbReference type="STRING" id="6334.A0A0V1BSB0"/>
<dbReference type="EMBL" id="JYDH01000016">
    <property type="protein sequence ID" value="KRY39767.1"/>
    <property type="molecule type" value="Genomic_DNA"/>
</dbReference>
<dbReference type="SMART" id="SM00570">
    <property type="entry name" value="AWS"/>
    <property type="match status" value="1"/>
</dbReference>
<dbReference type="InterPro" id="IPR001214">
    <property type="entry name" value="SET_dom"/>
</dbReference>
<dbReference type="AlphaFoldDB" id="A0A0V1BSB0"/>
<dbReference type="InParanoid" id="A0A0V1BSB0"/>
<dbReference type="Proteomes" id="UP000054776">
    <property type="component" value="Unassembled WGS sequence"/>
</dbReference>
<keyword evidence="8" id="KW-0812">Transmembrane</keyword>
<dbReference type="InterPro" id="IPR006560">
    <property type="entry name" value="AWS_dom"/>
</dbReference>
<dbReference type="InterPro" id="IPR050777">
    <property type="entry name" value="SET2_Histone-Lys_MeTrsfase"/>
</dbReference>
<keyword evidence="5 12" id="KW-0808">Transferase</keyword>
<evidence type="ECO:0000313" key="13">
    <source>
        <dbReference type="Proteomes" id="UP000054776"/>
    </source>
</evidence>
<evidence type="ECO:0000256" key="7">
    <source>
        <dbReference type="ARBA" id="ARBA00023242"/>
    </source>
</evidence>
<evidence type="ECO:0000256" key="8">
    <source>
        <dbReference type="SAM" id="Phobius"/>
    </source>
</evidence>
<keyword evidence="3" id="KW-0158">Chromosome</keyword>
<evidence type="ECO:0000259" key="10">
    <source>
        <dbReference type="PROSITE" id="PS50868"/>
    </source>
</evidence>
<dbReference type="GO" id="GO:0016279">
    <property type="term" value="F:protein-lysine N-methyltransferase activity"/>
    <property type="evidence" value="ECO:0007669"/>
    <property type="project" value="UniProtKB-ARBA"/>
</dbReference>
<evidence type="ECO:0000259" key="9">
    <source>
        <dbReference type="PROSITE" id="PS50280"/>
    </source>
</evidence>
<dbReference type="PANTHER" id="PTHR22884">
    <property type="entry name" value="SET DOMAIN PROTEINS"/>
    <property type="match status" value="1"/>
</dbReference>
<feature type="transmembrane region" description="Helical" evidence="8">
    <location>
        <begin position="95"/>
        <end position="114"/>
    </location>
</feature>
<evidence type="ECO:0000256" key="6">
    <source>
        <dbReference type="ARBA" id="ARBA00022691"/>
    </source>
</evidence>
<keyword evidence="6" id="KW-0949">S-adenosyl-L-methionine</keyword>
<dbReference type="PROSITE" id="PS50280">
    <property type="entry name" value="SET"/>
    <property type="match status" value="1"/>
</dbReference>
<comment type="caution">
    <text evidence="12">The sequence shown here is derived from an EMBL/GenBank/DDBJ whole genome shotgun (WGS) entry which is preliminary data.</text>
</comment>
<dbReference type="GO" id="GO:0140938">
    <property type="term" value="F:histone H3 methyltransferase activity"/>
    <property type="evidence" value="ECO:0007669"/>
    <property type="project" value="UniProtKB-ARBA"/>
</dbReference>
<evidence type="ECO:0000313" key="12">
    <source>
        <dbReference type="EMBL" id="KRY39767.1"/>
    </source>
</evidence>
<dbReference type="FunCoup" id="A0A0V1BSB0">
    <property type="interactions" value="67"/>
</dbReference>
<dbReference type="SMART" id="SM00508">
    <property type="entry name" value="PostSET"/>
    <property type="match status" value="1"/>
</dbReference>
<evidence type="ECO:0000256" key="1">
    <source>
        <dbReference type="ARBA" id="ARBA00004123"/>
    </source>
</evidence>
<feature type="domain" description="AWS" evidence="11">
    <location>
        <begin position="49"/>
        <end position="96"/>
    </location>
</feature>
<evidence type="ECO:0000256" key="2">
    <source>
        <dbReference type="ARBA" id="ARBA00004286"/>
    </source>
</evidence>
<organism evidence="12 13">
    <name type="scientific">Trichinella spiralis</name>
    <name type="common">Trichina worm</name>
    <dbReference type="NCBI Taxonomy" id="6334"/>
    <lineage>
        <taxon>Eukaryota</taxon>
        <taxon>Metazoa</taxon>
        <taxon>Ecdysozoa</taxon>
        <taxon>Nematoda</taxon>
        <taxon>Enoplea</taxon>
        <taxon>Dorylaimia</taxon>
        <taxon>Trichinellida</taxon>
        <taxon>Trichinellidae</taxon>
        <taxon>Trichinella</taxon>
    </lineage>
</organism>
<dbReference type="PROSITE" id="PS50868">
    <property type="entry name" value="POST_SET"/>
    <property type="match status" value="1"/>
</dbReference>
<keyword evidence="13" id="KW-1185">Reference proteome</keyword>
<reference evidence="12 13" key="1">
    <citation type="submission" date="2015-01" db="EMBL/GenBank/DDBJ databases">
        <title>Evolution of Trichinella species and genotypes.</title>
        <authorList>
            <person name="Korhonen P.K."/>
            <person name="Edoardo P."/>
            <person name="Giuseppe L.R."/>
            <person name="Gasser R.B."/>
        </authorList>
    </citation>
    <scope>NUCLEOTIDE SEQUENCE [LARGE SCALE GENOMIC DNA]</scope>
    <source>
        <strain evidence="12">ISS3</strain>
    </source>
</reference>
<dbReference type="GO" id="GO:0032259">
    <property type="term" value="P:methylation"/>
    <property type="evidence" value="ECO:0007669"/>
    <property type="project" value="UniProtKB-KW"/>
</dbReference>